<dbReference type="PANTHER" id="PTHR45138:SF9">
    <property type="entry name" value="DIGUANYLATE CYCLASE DGCM-RELATED"/>
    <property type="match status" value="1"/>
</dbReference>
<keyword evidence="5" id="KW-0808">Transferase</keyword>
<dbReference type="Pfam" id="PF00990">
    <property type="entry name" value="GGDEF"/>
    <property type="match status" value="1"/>
</dbReference>
<dbReference type="SMART" id="SM00267">
    <property type="entry name" value="GGDEF"/>
    <property type="match status" value="1"/>
</dbReference>
<dbReference type="InterPro" id="IPR000160">
    <property type="entry name" value="GGDEF_dom"/>
</dbReference>
<gene>
    <name evidence="5" type="ORF">OFY17_02170</name>
</gene>
<dbReference type="NCBIfam" id="TIGR00254">
    <property type="entry name" value="GGDEF"/>
    <property type="match status" value="1"/>
</dbReference>
<keyword evidence="3" id="KW-0175">Coiled coil</keyword>
<dbReference type="PROSITE" id="PS50887">
    <property type="entry name" value="GGDEF"/>
    <property type="match status" value="1"/>
</dbReference>
<evidence type="ECO:0000256" key="3">
    <source>
        <dbReference type="SAM" id="Coils"/>
    </source>
</evidence>
<dbReference type="Gene3D" id="3.30.70.270">
    <property type="match status" value="1"/>
</dbReference>
<dbReference type="EC" id="2.7.7.65" evidence="1"/>
<dbReference type="GO" id="GO:0052621">
    <property type="term" value="F:diguanylate cyclase activity"/>
    <property type="evidence" value="ECO:0007669"/>
    <property type="project" value="UniProtKB-EC"/>
</dbReference>
<organism evidence="5 6">
    <name type="scientific">Marinomonas sargassi</name>
    <dbReference type="NCBI Taxonomy" id="2984494"/>
    <lineage>
        <taxon>Bacteria</taxon>
        <taxon>Pseudomonadati</taxon>
        <taxon>Pseudomonadota</taxon>
        <taxon>Gammaproteobacteria</taxon>
        <taxon>Oceanospirillales</taxon>
        <taxon>Oceanospirillaceae</taxon>
        <taxon>Marinomonas</taxon>
    </lineage>
</organism>
<dbReference type="RefSeq" id="WP_263529054.1">
    <property type="nucleotide sequence ID" value="NZ_JAOVZB010000001.1"/>
</dbReference>
<evidence type="ECO:0000256" key="1">
    <source>
        <dbReference type="ARBA" id="ARBA00012528"/>
    </source>
</evidence>
<comment type="catalytic activity">
    <reaction evidence="2">
        <text>2 GTP = 3',3'-c-di-GMP + 2 diphosphate</text>
        <dbReference type="Rhea" id="RHEA:24898"/>
        <dbReference type="ChEBI" id="CHEBI:33019"/>
        <dbReference type="ChEBI" id="CHEBI:37565"/>
        <dbReference type="ChEBI" id="CHEBI:58805"/>
        <dbReference type="EC" id="2.7.7.65"/>
    </reaction>
</comment>
<evidence type="ECO:0000313" key="5">
    <source>
        <dbReference type="EMBL" id="MCV2401680.1"/>
    </source>
</evidence>
<protein>
    <recommendedName>
        <fullName evidence="1">diguanylate cyclase</fullName>
        <ecNumber evidence="1">2.7.7.65</ecNumber>
    </recommendedName>
</protein>
<keyword evidence="5" id="KW-0548">Nucleotidyltransferase</keyword>
<dbReference type="Proteomes" id="UP001209713">
    <property type="component" value="Unassembled WGS sequence"/>
</dbReference>
<sequence>MAESSSVKLIEILRKIISRTSIIAEGSDPKLDSALREIRQATTKGENAEEILKVFNKAEPLFLNSEEVQLKRAKAVRKVFHELVSLLEQNDSASIPKQEKRQFESSLRKHWQTPAQWPTLLIAFLSLTKNSLTATEAAQDTNKDSVIKRIFNRREEDRNAQNNQQILAEISNKLSGLMSNLQLPSHHDDGLAKLKAALRNNDNLEQLPDLLDDVIHYIMIIIGKTEENLTNYLNQLNKQLSSINSSITDSYQSQKTLSQSREGFNTTLQEQVSDTNNAVQGANNLDSLKTLIGERLTTISQTMEEHKTQMEEQEKQANSSIASLKNKVTRMEKDTTSLRSMLQEKLAQAITDSLTELPNRMAYQDAVSTLCKKSHQSKQPLCLAVCDIDHFKRVNDTWGHLAGDKVLRLVPKQIQSTLAKEDSIFRYGGEEFVIIFPNTNAAQAAQRAEDIRRAVEKTPFNMQGKPVSISISIGVAELSPAEDPESLFFRADKLLYSAKESGRNRVMLDK</sequence>
<proteinExistence type="predicted"/>
<dbReference type="InterPro" id="IPR029787">
    <property type="entry name" value="Nucleotide_cyclase"/>
</dbReference>
<evidence type="ECO:0000313" key="6">
    <source>
        <dbReference type="Proteomes" id="UP001209713"/>
    </source>
</evidence>
<feature type="coiled-coil region" evidence="3">
    <location>
        <begin position="296"/>
        <end position="334"/>
    </location>
</feature>
<dbReference type="InterPro" id="IPR043128">
    <property type="entry name" value="Rev_trsase/Diguanyl_cyclase"/>
</dbReference>
<keyword evidence="6" id="KW-1185">Reference proteome</keyword>
<accession>A0ABT2YP60</accession>
<evidence type="ECO:0000259" key="4">
    <source>
        <dbReference type="PROSITE" id="PS50887"/>
    </source>
</evidence>
<comment type="caution">
    <text evidence="5">The sequence shown here is derived from an EMBL/GenBank/DDBJ whole genome shotgun (WGS) entry which is preliminary data.</text>
</comment>
<dbReference type="Pfam" id="PF20975">
    <property type="entry name" value="DGCcoil"/>
    <property type="match status" value="1"/>
</dbReference>
<reference evidence="5 6" key="1">
    <citation type="submission" date="2022-10" db="EMBL/GenBank/DDBJ databases">
        <title>Marinomonas transparenta sp. nov. and Marinomonas sargassi sp. nov., isolated from marine alga (Sargassum natans (L.) Gaillon).</title>
        <authorList>
            <person name="Wang Y."/>
        </authorList>
    </citation>
    <scope>NUCLEOTIDE SEQUENCE [LARGE SCALE GENOMIC DNA]</scope>
    <source>
        <strain evidence="5 6">C2222</strain>
    </source>
</reference>
<dbReference type="CDD" id="cd01949">
    <property type="entry name" value="GGDEF"/>
    <property type="match status" value="1"/>
</dbReference>
<dbReference type="EMBL" id="JAOVZB010000001">
    <property type="protein sequence ID" value="MCV2401680.1"/>
    <property type="molecule type" value="Genomic_DNA"/>
</dbReference>
<dbReference type="InterPro" id="IPR048516">
    <property type="entry name" value="DGCcoil"/>
</dbReference>
<dbReference type="InterPro" id="IPR050469">
    <property type="entry name" value="Diguanylate_Cyclase"/>
</dbReference>
<dbReference type="PANTHER" id="PTHR45138">
    <property type="entry name" value="REGULATORY COMPONENTS OF SENSORY TRANSDUCTION SYSTEM"/>
    <property type="match status" value="1"/>
</dbReference>
<feature type="domain" description="GGDEF" evidence="4">
    <location>
        <begin position="379"/>
        <end position="510"/>
    </location>
</feature>
<evidence type="ECO:0000256" key="2">
    <source>
        <dbReference type="ARBA" id="ARBA00034247"/>
    </source>
</evidence>
<name>A0ABT2YP60_9GAMM</name>
<dbReference type="SUPFAM" id="SSF55073">
    <property type="entry name" value="Nucleotide cyclase"/>
    <property type="match status" value="1"/>
</dbReference>